<proteinExistence type="predicted"/>
<dbReference type="RefSeq" id="WP_353423120.1">
    <property type="nucleotide sequence ID" value="NZ_CP117826.1"/>
</dbReference>
<evidence type="ECO:0000313" key="2">
    <source>
        <dbReference type="EMBL" id="XCC61715.1"/>
    </source>
</evidence>
<protein>
    <submittedName>
        <fullName evidence="2">Uncharacterized protein</fullName>
    </submittedName>
</protein>
<organism evidence="2">
    <name type="scientific">Christensenella massiliensis</name>
    <dbReference type="NCBI Taxonomy" id="1805714"/>
    <lineage>
        <taxon>Bacteria</taxon>
        <taxon>Bacillati</taxon>
        <taxon>Bacillota</taxon>
        <taxon>Clostridia</taxon>
        <taxon>Christensenellales</taxon>
        <taxon>Christensenellaceae</taxon>
        <taxon>Christensenella</taxon>
    </lineage>
</organism>
<feature type="region of interest" description="Disordered" evidence="1">
    <location>
        <begin position="1"/>
        <end position="48"/>
    </location>
</feature>
<accession>A0AAU8A6B7</accession>
<name>A0AAU8A6B7_9FIRM</name>
<sequence>MSAAQPCKQGPPDEPSERGSFGGEDDAPEKWSFLHLQEAERQRRRRTR</sequence>
<evidence type="ECO:0000256" key="1">
    <source>
        <dbReference type="SAM" id="MobiDB-lite"/>
    </source>
</evidence>
<dbReference type="EMBL" id="CP117826">
    <property type="protein sequence ID" value="XCC61715.1"/>
    <property type="molecule type" value="Genomic_DNA"/>
</dbReference>
<gene>
    <name evidence="2" type="ORF">PUP29_09275</name>
</gene>
<dbReference type="AlphaFoldDB" id="A0AAU8A6B7"/>
<reference evidence="2" key="1">
    <citation type="submission" date="2023-02" db="EMBL/GenBank/DDBJ databases">
        <title>Gut commensal Christensenella minuta modulates host metabolism via a new class of secondary bile acids.</title>
        <authorList>
            <person name="Liu C."/>
        </authorList>
    </citation>
    <scope>NUCLEOTIDE SEQUENCE</scope>
    <source>
        <strain evidence="2">CA70</strain>
    </source>
</reference>